<name>A0ABX2W6Y9_9ENTR</name>
<dbReference type="Gene3D" id="2.40.300.10">
    <property type="entry name" value="Head decoration protein D"/>
    <property type="match status" value="1"/>
</dbReference>
<dbReference type="InterPro" id="IPR036630">
    <property type="entry name" value="Head_decoration_D_sf"/>
</dbReference>
<proteinExistence type="predicted"/>
<dbReference type="EMBL" id="LXEQ01000045">
    <property type="protein sequence ID" value="OAT26718.1"/>
    <property type="molecule type" value="Genomic_DNA"/>
</dbReference>
<evidence type="ECO:0000313" key="2">
    <source>
        <dbReference type="Proteomes" id="UP000078407"/>
    </source>
</evidence>
<gene>
    <name evidence="1" type="ORF">M976_02879</name>
</gene>
<dbReference type="SUPFAM" id="SSF51274">
    <property type="entry name" value="Head decoration protein D (gpD, major capsid protein D)"/>
    <property type="match status" value="1"/>
</dbReference>
<dbReference type="Proteomes" id="UP000078407">
    <property type="component" value="Unassembled WGS sequence"/>
</dbReference>
<dbReference type="RefSeq" id="WP_064545971.1">
    <property type="nucleotide sequence ID" value="NZ_LXEQ01000045.1"/>
</dbReference>
<dbReference type="Pfam" id="PF02924">
    <property type="entry name" value="HDPD"/>
    <property type="match status" value="1"/>
</dbReference>
<protein>
    <submittedName>
        <fullName evidence="1">Head decoration protein</fullName>
    </submittedName>
</protein>
<dbReference type="InterPro" id="IPR004195">
    <property type="entry name" value="Head_decoration_D"/>
</dbReference>
<reference evidence="1 2" key="1">
    <citation type="submission" date="2016-04" db="EMBL/GenBank/DDBJ databases">
        <title>ATOL: Assembling a taxonomically balanced genome-scale reconstruction of the evolutionary history of the Enterobacteriaceae.</title>
        <authorList>
            <person name="Plunkett G.III."/>
            <person name="Neeno-Eckwall E.C."/>
            <person name="Glasner J.D."/>
            <person name="Perna N.T."/>
        </authorList>
    </citation>
    <scope>NUCLEOTIDE SEQUENCE [LARGE SCALE GENOMIC DNA]</scope>
    <source>
        <strain evidence="1 2">ATCC 51602</strain>
    </source>
</reference>
<accession>A0ABX2W6Y9</accession>
<keyword evidence="2" id="KW-1185">Reference proteome</keyword>
<sequence length="110" mass="11332">MSTETEVRGDHHVFAGSDPAYTAIGSVAFISAMPALTPLMLDATAGVLVSWDGVNAGQAVAVLALDHNGTAGTGTYYKSGTFDMSAIVWPEDVDIVKKRNAFVGSAISVA</sequence>
<organism evidence="1 2">
    <name type="scientific">Buttiauxella ferragutiae ATCC 51602</name>
    <dbReference type="NCBI Taxonomy" id="1354252"/>
    <lineage>
        <taxon>Bacteria</taxon>
        <taxon>Pseudomonadati</taxon>
        <taxon>Pseudomonadota</taxon>
        <taxon>Gammaproteobacteria</taxon>
        <taxon>Enterobacterales</taxon>
        <taxon>Enterobacteriaceae</taxon>
        <taxon>Buttiauxella</taxon>
    </lineage>
</organism>
<evidence type="ECO:0000313" key="1">
    <source>
        <dbReference type="EMBL" id="OAT26718.1"/>
    </source>
</evidence>
<comment type="caution">
    <text evidence="1">The sequence shown here is derived from an EMBL/GenBank/DDBJ whole genome shotgun (WGS) entry which is preliminary data.</text>
</comment>